<comment type="caution">
    <text evidence="1">The sequence shown here is derived from an EMBL/GenBank/DDBJ whole genome shotgun (WGS) entry which is preliminary data.</text>
</comment>
<reference evidence="1" key="1">
    <citation type="submission" date="2020-04" db="EMBL/GenBank/DDBJ databases">
        <authorList>
            <person name="Zhang T."/>
        </authorList>
    </citation>
    <scope>NUCLEOTIDE SEQUENCE</scope>
    <source>
        <strain evidence="1">HKST-UBA12</strain>
    </source>
</reference>
<evidence type="ECO:0000313" key="1">
    <source>
        <dbReference type="EMBL" id="MCA9378834.1"/>
    </source>
</evidence>
<dbReference type="EMBL" id="JAGQLI010000014">
    <property type="protein sequence ID" value="MCA9378834.1"/>
    <property type="molecule type" value="Genomic_DNA"/>
</dbReference>
<dbReference type="Proteomes" id="UP000760819">
    <property type="component" value="Unassembled WGS sequence"/>
</dbReference>
<protein>
    <submittedName>
        <fullName evidence="1">Uncharacterized protein</fullName>
    </submittedName>
</protein>
<accession>A0A955I6T2</accession>
<proteinExistence type="predicted"/>
<evidence type="ECO:0000313" key="2">
    <source>
        <dbReference type="Proteomes" id="UP000760819"/>
    </source>
</evidence>
<reference evidence="1" key="2">
    <citation type="journal article" date="2021" name="Microbiome">
        <title>Successional dynamics and alternative stable states in a saline activated sludge microbial community over 9 years.</title>
        <authorList>
            <person name="Wang Y."/>
            <person name="Ye J."/>
            <person name="Ju F."/>
            <person name="Liu L."/>
            <person name="Boyd J.A."/>
            <person name="Deng Y."/>
            <person name="Parks D.H."/>
            <person name="Jiang X."/>
            <person name="Yin X."/>
            <person name="Woodcroft B.J."/>
            <person name="Tyson G.W."/>
            <person name="Hugenholtz P."/>
            <person name="Polz M.F."/>
            <person name="Zhang T."/>
        </authorList>
    </citation>
    <scope>NUCLEOTIDE SEQUENCE</scope>
    <source>
        <strain evidence="1">HKST-UBA12</strain>
    </source>
</reference>
<dbReference type="AlphaFoldDB" id="A0A955I6T2"/>
<organism evidence="1 2">
    <name type="scientific">Candidatus Dojkabacteria bacterium</name>
    <dbReference type="NCBI Taxonomy" id="2099670"/>
    <lineage>
        <taxon>Bacteria</taxon>
        <taxon>Candidatus Dojkabacteria</taxon>
    </lineage>
</organism>
<name>A0A955I6T2_9BACT</name>
<sequence length="341" mass="37411">MAQNSLYLLSTQVRKIVLLALSVILLVLAIDTAIKFLNSPANPFFPITSLYLDPNDALGSIPSPNIPTQSIDDASSPTFSFEGVFPEMPDSAFVYRIEKPREKLDTIENAVTSAATLGFSADYTEGDSGLLSWENSTQSRSLEFDRNLHTWRMRTQYFVDAEAAKPKSVSADLDSYASKGRSILSTLGFSEPSLTTGVATAQYAKLGINGLFTNPLSASSADYVTIDVYRKLDMSQAKLRSQIPDALQGVDLPEDYAGTVYKSDPRIGSAHMVVTGEVDNLKRDVYEFDFTDYEYNYNYGIYAVLTPQEAWNKVQLGGGALVLIQSQTADYFSPSPVLNVT</sequence>
<feature type="non-terminal residue" evidence="1">
    <location>
        <position position="341"/>
    </location>
</feature>
<gene>
    <name evidence="1" type="ORF">KC640_00240</name>
</gene>